<sequence>MATEHEPEVGPKKETWKWPDGLDPDLWKEEESTLRESPDGSPEQDPDSDTTPSSNLDQEQNPTPSSSQEQPASEPPNEANDGNIHNSQRHYEPRQCRICLEEVMPSYEPATEGITAYINPKPKVEYISADPSYGRLLRPCKCRGSQAYVHEKCLQDWRFADPLQRRNYHHCPTCGFSYRLERLRWSRIISSTLVQILLTLVVIIMIVFILGFVADPIISLYFEPRKILATIVEAGELGSLEFADVDFDEYNGWTEHFLKGLTSIGVLGFAKVMWTINPFSYIRTALWGGRNRRDRDDNTAIFIIIIGVIAFMFAVWSWVRHWSRRALETASERVIDVQGDDDEDHAHKE</sequence>
<gene>
    <name evidence="7" type="ORF">G7Y89_g6355</name>
</gene>
<evidence type="ECO:0000256" key="2">
    <source>
        <dbReference type="ARBA" id="ARBA00022771"/>
    </source>
</evidence>
<keyword evidence="5" id="KW-1133">Transmembrane helix</keyword>
<feature type="transmembrane region" description="Helical" evidence="5">
    <location>
        <begin position="188"/>
        <end position="214"/>
    </location>
</feature>
<accession>A0A8H4RKL5</accession>
<feature type="compositionally biased region" description="Basic and acidic residues" evidence="4">
    <location>
        <begin position="1"/>
        <end position="17"/>
    </location>
</feature>
<dbReference type="Proteomes" id="UP000566819">
    <property type="component" value="Unassembled WGS sequence"/>
</dbReference>
<feature type="transmembrane region" description="Helical" evidence="5">
    <location>
        <begin position="257"/>
        <end position="279"/>
    </location>
</feature>
<evidence type="ECO:0000313" key="7">
    <source>
        <dbReference type="EMBL" id="KAF4631774.1"/>
    </source>
</evidence>
<keyword evidence="2" id="KW-0863">Zinc-finger</keyword>
<name>A0A8H4RKL5_9HELO</name>
<dbReference type="PROSITE" id="PS51292">
    <property type="entry name" value="ZF_RING_CH"/>
    <property type="match status" value="1"/>
</dbReference>
<evidence type="ECO:0000256" key="1">
    <source>
        <dbReference type="ARBA" id="ARBA00022723"/>
    </source>
</evidence>
<dbReference type="SUPFAM" id="SSF57850">
    <property type="entry name" value="RING/U-box"/>
    <property type="match status" value="1"/>
</dbReference>
<dbReference type="PANTHER" id="PTHR46347">
    <property type="entry name" value="RING/FYVE/PHD ZINC FINGER SUPERFAMILY PROTEIN"/>
    <property type="match status" value="1"/>
</dbReference>
<dbReference type="GO" id="GO:0008270">
    <property type="term" value="F:zinc ion binding"/>
    <property type="evidence" value="ECO:0007669"/>
    <property type="project" value="UniProtKB-KW"/>
</dbReference>
<keyword evidence="1" id="KW-0479">Metal-binding</keyword>
<dbReference type="CDD" id="cd16495">
    <property type="entry name" value="RING_CH-C4HC3_MARCH"/>
    <property type="match status" value="1"/>
</dbReference>
<feature type="transmembrane region" description="Helical" evidence="5">
    <location>
        <begin position="300"/>
        <end position="319"/>
    </location>
</feature>
<evidence type="ECO:0000256" key="4">
    <source>
        <dbReference type="SAM" id="MobiDB-lite"/>
    </source>
</evidence>
<dbReference type="Gene3D" id="3.30.40.10">
    <property type="entry name" value="Zinc/RING finger domain, C3HC4 (zinc finger)"/>
    <property type="match status" value="1"/>
</dbReference>
<proteinExistence type="predicted"/>
<dbReference type="AlphaFoldDB" id="A0A8H4RKL5"/>
<feature type="compositionally biased region" description="Basic and acidic residues" evidence="4">
    <location>
        <begin position="25"/>
        <end position="38"/>
    </location>
</feature>
<evidence type="ECO:0000256" key="3">
    <source>
        <dbReference type="ARBA" id="ARBA00022833"/>
    </source>
</evidence>
<evidence type="ECO:0000256" key="5">
    <source>
        <dbReference type="SAM" id="Phobius"/>
    </source>
</evidence>
<feature type="region of interest" description="Disordered" evidence="4">
    <location>
        <begin position="1"/>
        <end position="90"/>
    </location>
</feature>
<evidence type="ECO:0000259" key="6">
    <source>
        <dbReference type="PROSITE" id="PS51292"/>
    </source>
</evidence>
<dbReference type="SMART" id="SM00744">
    <property type="entry name" value="RINGv"/>
    <property type="match status" value="1"/>
</dbReference>
<protein>
    <recommendedName>
        <fullName evidence="6">RING-CH-type domain-containing protein</fullName>
    </recommendedName>
</protein>
<dbReference type="PANTHER" id="PTHR46347:SF1">
    <property type="entry name" value="RING_FYVE_PHD ZINC FINGER SUPERFAMILY PROTEIN"/>
    <property type="match status" value="1"/>
</dbReference>
<keyword evidence="5" id="KW-0472">Membrane</keyword>
<keyword evidence="3" id="KW-0862">Zinc</keyword>
<comment type="caution">
    <text evidence="7">The sequence shown here is derived from an EMBL/GenBank/DDBJ whole genome shotgun (WGS) entry which is preliminary data.</text>
</comment>
<evidence type="ECO:0000313" key="8">
    <source>
        <dbReference type="Proteomes" id="UP000566819"/>
    </source>
</evidence>
<dbReference type="EMBL" id="JAAMPI010000411">
    <property type="protein sequence ID" value="KAF4631774.1"/>
    <property type="molecule type" value="Genomic_DNA"/>
</dbReference>
<dbReference type="InterPro" id="IPR013083">
    <property type="entry name" value="Znf_RING/FYVE/PHD"/>
</dbReference>
<dbReference type="Pfam" id="PF12906">
    <property type="entry name" value="RINGv"/>
    <property type="match status" value="1"/>
</dbReference>
<keyword evidence="8" id="KW-1185">Reference proteome</keyword>
<organism evidence="7 8">
    <name type="scientific">Cudoniella acicularis</name>
    <dbReference type="NCBI Taxonomy" id="354080"/>
    <lineage>
        <taxon>Eukaryota</taxon>
        <taxon>Fungi</taxon>
        <taxon>Dikarya</taxon>
        <taxon>Ascomycota</taxon>
        <taxon>Pezizomycotina</taxon>
        <taxon>Leotiomycetes</taxon>
        <taxon>Helotiales</taxon>
        <taxon>Tricladiaceae</taxon>
        <taxon>Cudoniella</taxon>
    </lineage>
</organism>
<feature type="compositionally biased region" description="Polar residues" evidence="4">
    <location>
        <begin position="49"/>
        <end position="63"/>
    </location>
</feature>
<dbReference type="InterPro" id="IPR011016">
    <property type="entry name" value="Znf_RING-CH"/>
</dbReference>
<reference evidence="7 8" key="1">
    <citation type="submission" date="2020-03" db="EMBL/GenBank/DDBJ databases">
        <title>Draft Genome Sequence of Cudoniella acicularis.</title>
        <authorList>
            <person name="Buettner E."/>
            <person name="Kellner H."/>
        </authorList>
    </citation>
    <scope>NUCLEOTIDE SEQUENCE [LARGE SCALE GENOMIC DNA]</scope>
    <source>
        <strain evidence="7 8">DSM 108380</strain>
    </source>
</reference>
<keyword evidence="5" id="KW-0812">Transmembrane</keyword>
<feature type="domain" description="RING-CH-type" evidence="6">
    <location>
        <begin position="88"/>
        <end position="181"/>
    </location>
</feature>
<dbReference type="OrthoDB" id="264354at2759"/>
<feature type="compositionally biased region" description="Low complexity" evidence="4">
    <location>
        <begin position="64"/>
        <end position="80"/>
    </location>
</feature>